<gene>
    <name evidence="3" type="ORF">NIES80_32660</name>
</gene>
<sequence>MRAAISLLVSSLVFGSLAFNCEAVQTRFSTLSRLKSDYQPSPLTNESFTFGETKFNLADNSKPSPNDPQTPNPHRGSGRRSLDG</sequence>
<dbReference type="NCBIfam" id="NF047413">
    <property type="entry name" value="heterocyst_PatX"/>
    <property type="match status" value="1"/>
</dbReference>
<feature type="signal peptide" evidence="2">
    <location>
        <begin position="1"/>
        <end position="18"/>
    </location>
</feature>
<dbReference type="EMBL" id="BJCF01000044">
    <property type="protein sequence ID" value="GCL43550.1"/>
    <property type="molecule type" value="Genomic_DNA"/>
</dbReference>
<name>A0A480AEJ1_9CYAN</name>
<keyword evidence="2" id="KW-0732">Signal</keyword>
<dbReference type="InterPro" id="IPR058097">
    <property type="entry name" value="PatX"/>
</dbReference>
<dbReference type="OrthoDB" id="515415at2"/>
<dbReference type="RefSeq" id="WP_137909024.1">
    <property type="nucleotide sequence ID" value="NZ_BJCF01000044.1"/>
</dbReference>
<dbReference type="AlphaFoldDB" id="A0A480AEJ1"/>
<evidence type="ECO:0000313" key="3">
    <source>
        <dbReference type="EMBL" id="GCL43550.1"/>
    </source>
</evidence>
<reference evidence="4" key="1">
    <citation type="submission" date="2019-02" db="EMBL/GenBank/DDBJ databases">
        <title>Draft genome sequence of Dolichospermum planctonicum NIES-80.</title>
        <authorList>
            <person name="Yamaguchi H."/>
            <person name="Suzuki S."/>
            <person name="Kawachi M."/>
        </authorList>
    </citation>
    <scope>NUCLEOTIDE SEQUENCE [LARGE SCALE GENOMIC DNA]</scope>
    <source>
        <strain evidence="4">NIES-80</strain>
    </source>
</reference>
<dbReference type="Proteomes" id="UP000299367">
    <property type="component" value="Unassembled WGS sequence"/>
</dbReference>
<proteinExistence type="predicted"/>
<comment type="caution">
    <text evidence="3">The sequence shown here is derived from an EMBL/GenBank/DDBJ whole genome shotgun (WGS) entry which is preliminary data.</text>
</comment>
<feature type="chain" id="PRO_5019808129" evidence="2">
    <location>
        <begin position="19"/>
        <end position="84"/>
    </location>
</feature>
<organism evidence="3 4">
    <name type="scientific">Dolichospermum planctonicum</name>
    <dbReference type="NCBI Taxonomy" id="136072"/>
    <lineage>
        <taxon>Bacteria</taxon>
        <taxon>Bacillati</taxon>
        <taxon>Cyanobacteriota</taxon>
        <taxon>Cyanophyceae</taxon>
        <taxon>Nostocales</taxon>
        <taxon>Aphanizomenonaceae</taxon>
        <taxon>Dolichospermum</taxon>
    </lineage>
</organism>
<evidence type="ECO:0000313" key="4">
    <source>
        <dbReference type="Proteomes" id="UP000299367"/>
    </source>
</evidence>
<protein>
    <submittedName>
        <fullName evidence="3">Uncharacterized protein</fullName>
    </submittedName>
</protein>
<evidence type="ECO:0000256" key="2">
    <source>
        <dbReference type="SAM" id="SignalP"/>
    </source>
</evidence>
<evidence type="ECO:0000256" key="1">
    <source>
        <dbReference type="SAM" id="MobiDB-lite"/>
    </source>
</evidence>
<accession>A0A480AEJ1</accession>
<feature type="region of interest" description="Disordered" evidence="1">
    <location>
        <begin position="55"/>
        <end position="84"/>
    </location>
</feature>